<keyword evidence="1" id="KW-0472">Membrane</keyword>
<dbReference type="AlphaFoldDB" id="A0A507CAT5"/>
<dbReference type="PANTHER" id="PTHR32026:SF10">
    <property type="entry name" value="METHYLTRANSFERASE-LIKE PROTEIN 24-RELATED"/>
    <property type="match status" value="1"/>
</dbReference>
<keyword evidence="1" id="KW-1133">Transmembrane helix</keyword>
<keyword evidence="4" id="KW-1185">Reference proteome</keyword>
<gene>
    <name evidence="3" type="ORF">SmJEL517_g02668</name>
</gene>
<evidence type="ECO:0000259" key="2">
    <source>
        <dbReference type="Pfam" id="PF13383"/>
    </source>
</evidence>
<dbReference type="OrthoDB" id="10006218at2759"/>
<name>A0A507CAT5_9FUNG</name>
<proteinExistence type="predicted"/>
<dbReference type="STRING" id="1806994.A0A507CAT5"/>
<dbReference type="PANTHER" id="PTHR32026">
    <property type="entry name" value="METHYLTRANSFERASE-LIKE PROTEIN 24"/>
    <property type="match status" value="1"/>
</dbReference>
<comment type="caution">
    <text evidence="3">The sequence shown here is derived from an EMBL/GenBank/DDBJ whole genome shotgun (WGS) entry which is preliminary data.</text>
</comment>
<feature type="transmembrane region" description="Helical" evidence="1">
    <location>
        <begin position="6"/>
        <end position="26"/>
    </location>
</feature>
<evidence type="ECO:0000256" key="1">
    <source>
        <dbReference type="SAM" id="Phobius"/>
    </source>
</evidence>
<dbReference type="Pfam" id="PF13383">
    <property type="entry name" value="Methyltransf_22"/>
    <property type="match status" value="1"/>
</dbReference>
<dbReference type="InterPro" id="IPR025714">
    <property type="entry name" value="Methyltranfer_dom"/>
</dbReference>
<evidence type="ECO:0000313" key="4">
    <source>
        <dbReference type="Proteomes" id="UP000319731"/>
    </source>
</evidence>
<evidence type="ECO:0000313" key="3">
    <source>
        <dbReference type="EMBL" id="TPX34635.1"/>
    </source>
</evidence>
<dbReference type="Proteomes" id="UP000319731">
    <property type="component" value="Unassembled WGS sequence"/>
</dbReference>
<feature type="domain" description="Methyltransferase" evidence="2">
    <location>
        <begin position="111"/>
        <end position="256"/>
    </location>
</feature>
<dbReference type="GeneID" id="42003893"/>
<reference evidence="3 4" key="1">
    <citation type="journal article" date="2019" name="Sci. Rep.">
        <title>Comparative genomics of chytrid fungi reveal insights into the obligate biotrophic and pathogenic lifestyle of Synchytrium endobioticum.</title>
        <authorList>
            <person name="van de Vossenberg B.T.L.H."/>
            <person name="Warris S."/>
            <person name="Nguyen H.D.T."/>
            <person name="van Gent-Pelzer M.P.E."/>
            <person name="Joly D.L."/>
            <person name="van de Geest H.C."/>
            <person name="Bonants P.J.M."/>
            <person name="Smith D.S."/>
            <person name="Levesque C.A."/>
            <person name="van der Lee T.A.J."/>
        </authorList>
    </citation>
    <scope>NUCLEOTIDE SEQUENCE [LARGE SCALE GENOMIC DNA]</scope>
    <source>
        <strain evidence="3 4">JEL517</strain>
    </source>
</reference>
<keyword evidence="1" id="KW-0812">Transmembrane</keyword>
<accession>A0A507CAT5</accession>
<dbReference type="InterPro" id="IPR026913">
    <property type="entry name" value="METTL24"/>
</dbReference>
<organism evidence="3 4">
    <name type="scientific">Synchytrium microbalum</name>
    <dbReference type="NCBI Taxonomy" id="1806994"/>
    <lineage>
        <taxon>Eukaryota</taxon>
        <taxon>Fungi</taxon>
        <taxon>Fungi incertae sedis</taxon>
        <taxon>Chytridiomycota</taxon>
        <taxon>Chytridiomycota incertae sedis</taxon>
        <taxon>Chytridiomycetes</taxon>
        <taxon>Synchytriales</taxon>
        <taxon>Synchytriaceae</taxon>
        <taxon>Synchytrium</taxon>
    </lineage>
</organism>
<protein>
    <recommendedName>
        <fullName evidence="2">Methyltransferase domain-containing protein</fullName>
    </recommendedName>
</protein>
<sequence length="333" mass="36697">MRQSSVWPAIGSAALALILFMMILQLGNSTTKILMPTATKISVVPEALDDLDDIVNHHVNKTNIVGGISKAQWSAINSYGRKLVLDAASTLSREDAATMKLEDIYGLFTESYDCDNNLYSRLGGESGDGGKWICGEYFKNSSDTVVVSVGSSGNFKFEDAVIAHSPDIKIHTFDCTGNWSHPPVVFEPWCLSGEDKVMGDGKIYKLWPSLLRDAGIPKVDLLKIDIEGYEWATIPHLLRNSTYEQLPRQISIELHLWKKFLDGSTVGVPADYLAFNLDQSYSAIAFDYLHPTISLFQDFFAAGYEIAAAEMNPESAPAACCSEYTFVLLPKSK</sequence>
<dbReference type="RefSeq" id="XP_031025313.1">
    <property type="nucleotide sequence ID" value="XM_031168596.1"/>
</dbReference>
<dbReference type="EMBL" id="QEAO01000012">
    <property type="protein sequence ID" value="TPX34635.1"/>
    <property type="molecule type" value="Genomic_DNA"/>
</dbReference>